<dbReference type="EMBL" id="JTJU01000061">
    <property type="protein sequence ID" value="OBX08054.1"/>
    <property type="molecule type" value="Genomic_DNA"/>
</dbReference>
<comment type="caution">
    <text evidence="4">The sequence shown here is derived from an EMBL/GenBank/DDBJ whole genome shotgun (WGS) entry which is preliminary data.</text>
</comment>
<dbReference type="PANTHER" id="PTHR46401:SF2">
    <property type="entry name" value="GLYCOSYLTRANSFERASE WBBK-RELATED"/>
    <property type="match status" value="1"/>
</dbReference>
<dbReference type="GO" id="GO:0016757">
    <property type="term" value="F:glycosyltransferase activity"/>
    <property type="evidence" value="ECO:0007669"/>
    <property type="project" value="InterPro"/>
</dbReference>
<feature type="domain" description="Glycosyl transferase family 1" evidence="3">
    <location>
        <begin position="771"/>
        <end position="920"/>
    </location>
</feature>
<protein>
    <submittedName>
        <fullName evidence="4">Glycosyl transferase</fullName>
    </submittedName>
</protein>
<dbReference type="AlphaFoldDB" id="A0AB36E0C0"/>
<dbReference type="Pfam" id="PF00534">
    <property type="entry name" value="Glycos_transf_1"/>
    <property type="match status" value="2"/>
</dbReference>
<reference evidence="4 5" key="1">
    <citation type="submission" date="2014-11" db="EMBL/GenBank/DDBJ databases">
        <title>Pan-genome of Gallibacterium spp.</title>
        <authorList>
            <person name="Kudirkiene E."/>
            <person name="Bojesen A.M."/>
        </authorList>
    </citation>
    <scope>NUCLEOTIDE SEQUENCE [LARGE SCALE GENOMIC DNA]</scope>
    <source>
        <strain evidence="4 5">18469/18</strain>
    </source>
</reference>
<sequence length="960" mass="112489">MKIWFDISQISYWNGGVVGIVRAELEIAYNFSKISEDISFCRIDSTKNKIEEVTRDELSWLLNSSTPVEGFLKYKDSKKSTSCNKNLYETIETFYASKSKLQHIFMCGRFTATLLPKILGERLYRLCDILESKLNSLKKKEEYQDNKHENFSHPFQRGDIIFSAGWVDSGKEKLYKKAKRALDGRLHLTYLIYDTIPINPKTKFLYSKDVEARFYDYFTWVSNNCDLIFYGGKTAMQDSQNIQLENQLPIPKGIPIRFGDIPNSNLHSLSDIQIDNFLSKLGLTKNNYLLCVGSIEPRKNHNILYKAYRELIDFPNKYNFDLDYLPKLVIAGKLYGHNELVYSFIHDPKIKDKIIFISPTDEELDALYKNCLFTLMPTMYEGWNLTMPESLSYGKFCISSNVPPMVEVGKELVEYADPDNPIEWAEILSKYCQNPILLKDREEYIKTHWKNYSWFECALSIFDALKTEKFVVNHRKTLWFDLTLTNNLYRKIDGIPRVELSLAWELFNNKQNLIDICFFEFKSNVDGGSFVELDAQDLPWLRKRKDEYVDFYHNHQEYKRNLYNTSNVSNVDIRNNLITLEPSIKRRIKISILHLLGIFPLSFLNKLYFFYVNIFRRNKKEAVFNTIDSSYGIDIENIHEMMFEDYPFKKNDIIVSVGLDWESKYLKGISFLKNKISLTSIYLIHDMIPLVEPNFYQENIFELYKKFFYWVCESSDMIFFGSQTALEDAKKISINIKFPEMLFLRLGSNFIPNHNLITSNEDGILRDMGITKPFILSVGTIQIRKNHEVIYKAFLKWINETMEDEVDNLPQIIFAGHKGWLTEQLINQIQNDDRVKNRLLIVSPSDEELDILYRKCLFTVLPSLYEGAALPISESLSYGKFCLASDILSLRESGQTFVEYIPPRDIVKWKDAMKYYSCNHLALEEKEKYIKENKSFISWSECAEDLLDKVLTNINGMNKQ</sequence>
<evidence type="ECO:0000259" key="3">
    <source>
        <dbReference type="Pfam" id="PF00534"/>
    </source>
</evidence>
<dbReference type="Proteomes" id="UP000092527">
    <property type="component" value="Unassembled WGS sequence"/>
</dbReference>
<evidence type="ECO:0000256" key="1">
    <source>
        <dbReference type="ARBA" id="ARBA00022679"/>
    </source>
</evidence>
<accession>A0AB36E0C0</accession>
<evidence type="ECO:0000313" key="4">
    <source>
        <dbReference type="EMBL" id="OBX08054.1"/>
    </source>
</evidence>
<name>A0AB36E0C0_9PAST</name>
<dbReference type="RefSeq" id="WP_066422162.1">
    <property type="nucleotide sequence ID" value="NZ_JTJU01000061.1"/>
</dbReference>
<proteinExistence type="predicted"/>
<keyword evidence="1 4" id="KW-0808">Transferase</keyword>
<keyword evidence="2" id="KW-0472">Membrane</keyword>
<evidence type="ECO:0000313" key="5">
    <source>
        <dbReference type="Proteomes" id="UP000092527"/>
    </source>
</evidence>
<keyword evidence="2" id="KW-0812">Transmembrane</keyword>
<feature type="transmembrane region" description="Helical" evidence="2">
    <location>
        <begin position="592"/>
        <end position="611"/>
    </location>
</feature>
<evidence type="ECO:0000256" key="2">
    <source>
        <dbReference type="SAM" id="Phobius"/>
    </source>
</evidence>
<dbReference type="SUPFAM" id="SSF53756">
    <property type="entry name" value="UDP-Glycosyltransferase/glycogen phosphorylase"/>
    <property type="match status" value="2"/>
</dbReference>
<dbReference type="Gene3D" id="3.40.50.2000">
    <property type="entry name" value="Glycogen Phosphorylase B"/>
    <property type="match status" value="2"/>
</dbReference>
<keyword evidence="2" id="KW-1133">Transmembrane helix</keyword>
<gene>
    <name evidence="4" type="ORF">QV09_09990</name>
</gene>
<dbReference type="InterPro" id="IPR001296">
    <property type="entry name" value="Glyco_trans_1"/>
</dbReference>
<feature type="domain" description="Glycosyl transferase family 1" evidence="3">
    <location>
        <begin position="280"/>
        <end position="446"/>
    </location>
</feature>
<organism evidence="4 5">
    <name type="scientific">Gallibacterium salpingitidis</name>
    <dbReference type="NCBI Taxonomy" id="505341"/>
    <lineage>
        <taxon>Bacteria</taxon>
        <taxon>Pseudomonadati</taxon>
        <taxon>Pseudomonadota</taxon>
        <taxon>Gammaproteobacteria</taxon>
        <taxon>Pasteurellales</taxon>
        <taxon>Pasteurellaceae</taxon>
        <taxon>Gallibacterium</taxon>
    </lineage>
</organism>
<dbReference type="PANTHER" id="PTHR46401">
    <property type="entry name" value="GLYCOSYLTRANSFERASE WBBK-RELATED"/>
    <property type="match status" value="1"/>
</dbReference>